<dbReference type="RefSeq" id="WP_317018399.1">
    <property type="nucleotide sequence ID" value="NZ_CP136512.1"/>
</dbReference>
<reference evidence="1 2" key="1">
    <citation type="submission" date="2023-10" db="EMBL/GenBank/DDBJ databases">
        <title>Surface-active antibiotics is a multifunctional adaptation for post-fire microbes.</title>
        <authorList>
            <person name="Liu M.D."/>
            <person name="Du Y."/>
            <person name="Koupaei S.K."/>
            <person name="Kim N.R."/>
            <person name="Zhang W."/>
            <person name="Traxler M.F."/>
        </authorList>
    </citation>
    <scope>NUCLEOTIDE SEQUENCE [LARGE SCALE GENOMIC DNA]</scope>
    <source>
        <strain evidence="1 2">F3</strain>
    </source>
</reference>
<proteinExistence type="predicted"/>
<organism evidence="1 2">
    <name type="scientific">Paraburkholderia kirstenboschensis</name>
    <dbReference type="NCBI Taxonomy" id="1245436"/>
    <lineage>
        <taxon>Bacteria</taxon>
        <taxon>Pseudomonadati</taxon>
        <taxon>Pseudomonadota</taxon>
        <taxon>Betaproteobacteria</taxon>
        <taxon>Burkholderiales</taxon>
        <taxon>Burkholderiaceae</taxon>
        <taxon>Paraburkholderia</taxon>
    </lineage>
</organism>
<name>A0ABZ0EFH3_9BURK</name>
<keyword evidence="2" id="KW-1185">Reference proteome</keyword>
<gene>
    <name evidence="1" type="ORF">RW095_22265</name>
</gene>
<dbReference type="EMBL" id="CP136512">
    <property type="protein sequence ID" value="WOD15956.1"/>
    <property type="molecule type" value="Genomic_DNA"/>
</dbReference>
<protein>
    <submittedName>
        <fullName evidence="1">Uncharacterized protein</fullName>
    </submittedName>
</protein>
<dbReference type="Proteomes" id="UP001302652">
    <property type="component" value="Chromosome 2"/>
</dbReference>
<accession>A0ABZ0EFH3</accession>
<evidence type="ECO:0000313" key="1">
    <source>
        <dbReference type="EMBL" id="WOD15956.1"/>
    </source>
</evidence>
<sequence>MNMLDVSNLGYDRGRAVAARIEVPQEGKEYEVLGERVVIKDFFDARTVMLDHATRAELSGETDVVIGMSESALARRPGWTEHYRRAVANGICTEVEDRLSVAGF</sequence>
<evidence type="ECO:0000313" key="2">
    <source>
        <dbReference type="Proteomes" id="UP001302652"/>
    </source>
</evidence>